<name>A0A938YEF4_9ACTN</name>
<dbReference type="InterPro" id="IPR050266">
    <property type="entry name" value="AB_hydrolase_sf"/>
</dbReference>
<dbReference type="SUPFAM" id="SSF53474">
    <property type="entry name" value="alpha/beta-Hydrolases"/>
    <property type="match status" value="1"/>
</dbReference>
<dbReference type="InterPro" id="IPR029058">
    <property type="entry name" value="AB_hydrolase_fold"/>
</dbReference>
<keyword evidence="4" id="KW-1185">Reference proteome</keyword>
<reference evidence="3" key="1">
    <citation type="submission" date="2021-01" db="EMBL/GenBank/DDBJ databases">
        <title>YIM 132084 draft genome.</title>
        <authorList>
            <person name="An D."/>
        </authorList>
    </citation>
    <scope>NUCLEOTIDE SEQUENCE</scope>
    <source>
        <strain evidence="3">YIM 132084</strain>
    </source>
</reference>
<dbReference type="PRINTS" id="PR00111">
    <property type="entry name" value="ABHYDROLASE"/>
</dbReference>
<dbReference type="EMBL" id="JAERWK010000005">
    <property type="protein sequence ID" value="MBM9466355.1"/>
    <property type="molecule type" value="Genomic_DNA"/>
</dbReference>
<dbReference type="InterPro" id="IPR000639">
    <property type="entry name" value="Epox_hydrolase-like"/>
</dbReference>
<dbReference type="GO" id="GO:0016787">
    <property type="term" value="F:hydrolase activity"/>
    <property type="evidence" value="ECO:0007669"/>
    <property type="project" value="UniProtKB-KW"/>
</dbReference>
<feature type="domain" description="AB hydrolase-1" evidence="2">
    <location>
        <begin position="34"/>
        <end position="130"/>
    </location>
</feature>
<dbReference type="PANTHER" id="PTHR43798:SF31">
    <property type="entry name" value="AB HYDROLASE SUPERFAMILY PROTEIN YCLE"/>
    <property type="match status" value="1"/>
</dbReference>
<accession>A0A938YEF4</accession>
<dbReference type="Gene3D" id="3.40.50.1820">
    <property type="entry name" value="alpha/beta hydrolase"/>
    <property type="match status" value="1"/>
</dbReference>
<evidence type="ECO:0000256" key="1">
    <source>
        <dbReference type="ARBA" id="ARBA00022801"/>
    </source>
</evidence>
<dbReference type="AlphaFoldDB" id="A0A938YEF4"/>
<evidence type="ECO:0000313" key="3">
    <source>
        <dbReference type="EMBL" id="MBM9466355.1"/>
    </source>
</evidence>
<dbReference type="PRINTS" id="PR00412">
    <property type="entry name" value="EPOXHYDRLASE"/>
</dbReference>
<organism evidence="3 4">
    <name type="scientific">Nakamurella leprariae</name>
    <dbReference type="NCBI Taxonomy" id="2803911"/>
    <lineage>
        <taxon>Bacteria</taxon>
        <taxon>Bacillati</taxon>
        <taxon>Actinomycetota</taxon>
        <taxon>Actinomycetes</taxon>
        <taxon>Nakamurellales</taxon>
        <taxon>Nakamurellaceae</taxon>
        <taxon>Nakamurella</taxon>
    </lineage>
</organism>
<proteinExistence type="predicted"/>
<sequence length="273" mass="29695">MASLSTLPLTHKTYVDAPHGQVHVRMSGDPGGVPLVLLHQVASSSLMWEAIMEPLARRGYRVMAVDLPGYGNSDPMPSLPTLSEYGQVVGDAVAALGYDSAHWFGHHTGSSVSMTIAAERPDRVRAVAVWGLALFEADDPVRIRIDEELPPVYTADGDDVLADWRRRWEISSASVAPRVVARSTAEFLLAGEHRPDGHNTVGRTDHRPIFRAVTRPVLAAVGEREMLLDHTIAAMPLLQHGEFVNLGDVGIDVADEAPELLCDTLDAFYGRHS</sequence>
<protein>
    <submittedName>
        <fullName evidence="3">Alpha/beta fold hydrolase</fullName>
    </submittedName>
</protein>
<gene>
    <name evidence="3" type="ORF">JL106_03560</name>
</gene>
<dbReference type="Pfam" id="PF00561">
    <property type="entry name" value="Abhydrolase_1"/>
    <property type="match status" value="1"/>
</dbReference>
<dbReference type="PANTHER" id="PTHR43798">
    <property type="entry name" value="MONOACYLGLYCEROL LIPASE"/>
    <property type="match status" value="1"/>
</dbReference>
<dbReference type="RefSeq" id="WP_205259303.1">
    <property type="nucleotide sequence ID" value="NZ_JAERWK010000005.1"/>
</dbReference>
<dbReference type="Proteomes" id="UP000663792">
    <property type="component" value="Unassembled WGS sequence"/>
</dbReference>
<comment type="caution">
    <text evidence="3">The sequence shown here is derived from an EMBL/GenBank/DDBJ whole genome shotgun (WGS) entry which is preliminary data.</text>
</comment>
<dbReference type="InterPro" id="IPR000073">
    <property type="entry name" value="AB_hydrolase_1"/>
</dbReference>
<dbReference type="GO" id="GO:0016020">
    <property type="term" value="C:membrane"/>
    <property type="evidence" value="ECO:0007669"/>
    <property type="project" value="TreeGrafter"/>
</dbReference>
<evidence type="ECO:0000259" key="2">
    <source>
        <dbReference type="Pfam" id="PF00561"/>
    </source>
</evidence>
<evidence type="ECO:0000313" key="4">
    <source>
        <dbReference type="Proteomes" id="UP000663792"/>
    </source>
</evidence>
<keyword evidence="1 3" id="KW-0378">Hydrolase</keyword>